<sequence length="439" mass="49296">MSDLKRAKTWEISESEGEGDAETNPAIKCDAYIYQSDCNATATDSTNEQDNNENPDCKTESKSDALVPPPPSQSLTPSPARKRRTKEEIEADKERTEKRKDAREKAKREKAKEKEERREAQKRRSKAAQHLKSLRPENCLKCFTVCLDQVLLQDDGSDVLLGTLSALEWRSSIETQLLPHSITWTRALPEGEDFEPVKEEQVLLVLGVTDFMDMVASIQQILRGDGEETEFESFFKPMSECLNRDSKMVVTVLVMGYNTNIWNGTCDGYQSSQRSQLGMEDLDIEEVLVYLQLYRNVPVVFLDSWQDVTDHVCAITKALSKRPYKQLTERCELPFCVSGSWASGVRVERDGSGLGDVWSRQISQLNRVSPAVASTVTTAFPSPQLLLQAYSSLESEEERIGLLAGLLVMTGGKERRVGPDISARVYRSLTAQNPQLVLD</sequence>
<accession>A0ABD0WZR6</accession>
<comment type="caution">
    <text evidence="9">The sequence shown here is derived from an EMBL/GenBank/DDBJ whole genome shotgun (WGS) entry which is preliminary data.</text>
</comment>
<reference evidence="9 10" key="1">
    <citation type="submission" date="2024-06" db="EMBL/GenBank/DDBJ databases">
        <authorList>
            <person name="Pan Q."/>
            <person name="Wen M."/>
            <person name="Jouanno E."/>
            <person name="Zahm M."/>
            <person name="Klopp C."/>
            <person name="Cabau C."/>
            <person name="Louis A."/>
            <person name="Berthelot C."/>
            <person name="Parey E."/>
            <person name="Roest Crollius H."/>
            <person name="Montfort J."/>
            <person name="Robinson-Rechavi M."/>
            <person name="Bouchez O."/>
            <person name="Lampietro C."/>
            <person name="Lopez Roques C."/>
            <person name="Donnadieu C."/>
            <person name="Postlethwait J."/>
            <person name="Bobe J."/>
            <person name="Verreycken H."/>
            <person name="Guiguen Y."/>
        </authorList>
    </citation>
    <scope>NUCLEOTIDE SEQUENCE [LARGE SCALE GENOMIC DNA]</scope>
    <source>
        <strain evidence="9">Up_M1</strain>
        <tissue evidence="9">Testis</tissue>
    </source>
</reference>
<feature type="compositionally biased region" description="Basic and acidic residues" evidence="7">
    <location>
        <begin position="85"/>
        <end position="119"/>
    </location>
</feature>
<comment type="subcellular location">
    <subcellularLocation>
        <location evidence="1">Nucleus</location>
    </subcellularLocation>
</comment>
<protein>
    <recommendedName>
        <fullName evidence="8">ERCC4 domain-containing protein</fullName>
    </recommendedName>
</protein>
<feature type="region of interest" description="Disordered" evidence="7">
    <location>
        <begin position="41"/>
        <end position="130"/>
    </location>
</feature>
<name>A0ABD0WZR6_UMBPY</name>
<dbReference type="Pfam" id="PF02732">
    <property type="entry name" value="ERCC4"/>
    <property type="match status" value="1"/>
</dbReference>
<evidence type="ECO:0000256" key="2">
    <source>
        <dbReference type="ARBA" id="ARBA00005313"/>
    </source>
</evidence>
<dbReference type="GO" id="GO:0006310">
    <property type="term" value="P:DNA recombination"/>
    <property type="evidence" value="ECO:0007669"/>
    <property type="project" value="UniProtKB-KW"/>
</dbReference>
<gene>
    <name evidence="9" type="ORF">UPYG_G00140500</name>
</gene>
<dbReference type="Pfam" id="PF21292">
    <property type="entry name" value="EME1-MUS81_C"/>
    <property type="match status" value="1"/>
</dbReference>
<dbReference type="InterPro" id="IPR042530">
    <property type="entry name" value="EME1/EME2_C"/>
</dbReference>
<feature type="compositionally biased region" description="Basic and acidic residues" evidence="7">
    <location>
        <begin position="1"/>
        <end position="11"/>
    </location>
</feature>
<dbReference type="Proteomes" id="UP001557470">
    <property type="component" value="Unassembled WGS sequence"/>
</dbReference>
<dbReference type="SMART" id="SM00891">
    <property type="entry name" value="ERCC4"/>
    <property type="match status" value="1"/>
</dbReference>
<feature type="compositionally biased region" description="Polar residues" evidence="7">
    <location>
        <begin position="41"/>
        <end position="54"/>
    </location>
</feature>
<dbReference type="PANTHER" id="PTHR21077:SF6">
    <property type="entry name" value="CROSSOVER JUNCTION ENDONUCLEASE EME2-RELATED"/>
    <property type="match status" value="1"/>
</dbReference>
<dbReference type="InterPro" id="IPR006166">
    <property type="entry name" value="ERCC4_domain"/>
</dbReference>
<dbReference type="AlphaFoldDB" id="A0ABD0WZR6"/>
<feature type="compositionally biased region" description="Basic residues" evidence="7">
    <location>
        <begin position="120"/>
        <end position="130"/>
    </location>
</feature>
<dbReference type="InterPro" id="IPR047523">
    <property type="entry name" value="XPF_nuclease_EME2"/>
</dbReference>
<evidence type="ECO:0000259" key="8">
    <source>
        <dbReference type="SMART" id="SM00891"/>
    </source>
</evidence>
<feature type="region of interest" description="Disordered" evidence="7">
    <location>
        <begin position="1"/>
        <end position="26"/>
    </location>
</feature>
<dbReference type="CDD" id="cd20082">
    <property type="entry name" value="XPF_nuclease_EME2"/>
    <property type="match status" value="1"/>
</dbReference>
<dbReference type="GO" id="GO:0006281">
    <property type="term" value="P:DNA repair"/>
    <property type="evidence" value="ECO:0007669"/>
    <property type="project" value="UniProtKB-KW"/>
</dbReference>
<keyword evidence="4" id="KW-0233">DNA recombination</keyword>
<dbReference type="InterPro" id="IPR033310">
    <property type="entry name" value="Mms4/EME1/EME2"/>
</dbReference>
<keyword evidence="6" id="KW-0539">Nucleus</keyword>
<comment type="similarity">
    <text evidence="2">Belongs to the EME1/MMS4 family.</text>
</comment>
<evidence type="ECO:0000256" key="7">
    <source>
        <dbReference type="SAM" id="MobiDB-lite"/>
    </source>
</evidence>
<proteinExistence type="inferred from homology"/>
<evidence type="ECO:0000256" key="3">
    <source>
        <dbReference type="ARBA" id="ARBA00022763"/>
    </source>
</evidence>
<dbReference type="PANTHER" id="PTHR21077">
    <property type="entry name" value="EME1 PROTEIN"/>
    <property type="match status" value="1"/>
</dbReference>
<evidence type="ECO:0000256" key="1">
    <source>
        <dbReference type="ARBA" id="ARBA00004123"/>
    </source>
</evidence>
<keyword evidence="5" id="KW-0234">DNA repair</keyword>
<organism evidence="9 10">
    <name type="scientific">Umbra pygmaea</name>
    <name type="common">Eastern mudminnow</name>
    <dbReference type="NCBI Taxonomy" id="75934"/>
    <lineage>
        <taxon>Eukaryota</taxon>
        <taxon>Metazoa</taxon>
        <taxon>Chordata</taxon>
        <taxon>Craniata</taxon>
        <taxon>Vertebrata</taxon>
        <taxon>Euteleostomi</taxon>
        <taxon>Actinopterygii</taxon>
        <taxon>Neopterygii</taxon>
        <taxon>Teleostei</taxon>
        <taxon>Protacanthopterygii</taxon>
        <taxon>Esociformes</taxon>
        <taxon>Umbridae</taxon>
        <taxon>Umbra</taxon>
    </lineage>
</organism>
<feature type="domain" description="ERCC4" evidence="8">
    <location>
        <begin position="144"/>
        <end position="391"/>
    </location>
</feature>
<dbReference type="InterPro" id="IPR043087">
    <property type="entry name" value="Eme1_nucdom_sub2"/>
</dbReference>
<evidence type="ECO:0000256" key="5">
    <source>
        <dbReference type="ARBA" id="ARBA00023204"/>
    </source>
</evidence>
<evidence type="ECO:0000256" key="4">
    <source>
        <dbReference type="ARBA" id="ARBA00023172"/>
    </source>
</evidence>
<dbReference type="Gene3D" id="1.10.150.670">
    <property type="entry name" value="Crossover junction endonuclease EME1, DNA-binding domain"/>
    <property type="match status" value="1"/>
</dbReference>
<evidence type="ECO:0000256" key="6">
    <source>
        <dbReference type="ARBA" id="ARBA00023242"/>
    </source>
</evidence>
<dbReference type="GO" id="GO:0005634">
    <property type="term" value="C:nucleus"/>
    <property type="evidence" value="ECO:0007669"/>
    <property type="project" value="UniProtKB-SubCell"/>
</dbReference>
<keyword evidence="10" id="KW-1185">Reference proteome</keyword>
<evidence type="ECO:0000313" key="10">
    <source>
        <dbReference type="Proteomes" id="UP001557470"/>
    </source>
</evidence>
<dbReference type="Gene3D" id="3.40.1620.30">
    <property type="entry name" value="ERCC4, Mus81-Eme1 complex, nuclease domain, subdomain 1"/>
    <property type="match status" value="1"/>
</dbReference>
<evidence type="ECO:0000313" key="9">
    <source>
        <dbReference type="EMBL" id="KAL0984364.1"/>
    </source>
</evidence>
<dbReference type="EMBL" id="JAGEUA010000004">
    <property type="protein sequence ID" value="KAL0984364.1"/>
    <property type="molecule type" value="Genomic_DNA"/>
</dbReference>
<dbReference type="InterPro" id="IPR043086">
    <property type="entry name" value="EME1_nucdom_sub1"/>
</dbReference>
<dbReference type="FunFam" id="1.10.150.670:FF:000002">
    <property type="entry name" value="Crossover junction endonuclease EME1"/>
    <property type="match status" value="1"/>
</dbReference>
<keyword evidence="3" id="KW-0227">DNA damage</keyword>
<dbReference type="Gene3D" id="4.10.800.30">
    <property type="entry name" value="ERCC4, Mus81-Eme1 complex, nuclease domain, subdomain 2"/>
    <property type="match status" value="1"/>
</dbReference>